<feature type="transmembrane region" description="Helical" evidence="2">
    <location>
        <begin position="36"/>
        <end position="59"/>
    </location>
</feature>
<feature type="transmembrane region" description="Helical" evidence="2">
    <location>
        <begin position="226"/>
        <end position="247"/>
    </location>
</feature>
<gene>
    <name evidence="4" type="ORF">ABS361_00700</name>
</gene>
<feature type="transmembrane region" description="Helical" evidence="2">
    <location>
        <begin position="66"/>
        <end position="93"/>
    </location>
</feature>
<dbReference type="GO" id="GO:0016020">
    <property type="term" value="C:membrane"/>
    <property type="evidence" value="ECO:0007669"/>
    <property type="project" value="TreeGrafter"/>
</dbReference>
<proteinExistence type="predicted"/>
<accession>A0AAU7XAJ5</accession>
<evidence type="ECO:0000313" key="4">
    <source>
        <dbReference type="EMBL" id="XBY44861.1"/>
    </source>
</evidence>
<name>A0AAU7XAJ5_9HYPH</name>
<feature type="transmembrane region" description="Helical" evidence="2">
    <location>
        <begin position="166"/>
        <end position="186"/>
    </location>
</feature>
<dbReference type="GO" id="GO:0000271">
    <property type="term" value="P:polysaccharide biosynthetic process"/>
    <property type="evidence" value="ECO:0007669"/>
    <property type="project" value="TreeGrafter"/>
</dbReference>
<dbReference type="GO" id="GO:0016747">
    <property type="term" value="F:acyltransferase activity, transferring groups other than amino-acyl groups"/>
    <property type="evidence" value="ECO:0007669"/>
    <property type="project" value="InterPro"/>
</dbReference>
<feature type="domain" description="Acyltransferase 3" evidence="3">
    <location>
        <begin position="5"/>
        <end position="297"/>
    </location>
</feature>
<dbReference type="PANTHER" id="PTHR23028">
    <property type="entry name" value="ACETYLTRANSFERASE"/>
    <property type="match status" value="1"/>
</dbReference>
<dbReference type="PANTHER" id="PTHR23028:SF53">
    <property type="entry name" value="ACYL_TRANSF_3 DOMAIN-CONTAINING PROTEIN"/>
    <property type="match status" value="1"/>
</dbReference>
<dbReference type="KEGG" id="mflg:ABS361_00700"/>
<feature type="transmembrane region" description="Helical" evidence="2">
    <location>
        <begin position="198"/>
        <end position="214"/>
    </location>
</feature>
<organism evidence="4">
    <name type="scientific">Methyloraptor flagellatus</name>
    <dbReference type="NCBI Taxonomy" id="3162530"/>
    <lineage>
        <taxon>Bacteria</taxon>
        <taxon>Pseudomonadati</taxon>
        <taxon>Pseudomonadota</taxon>
        <taxon>Alphaproteobacteria</taxon>
        <taxon>Hyphomicrobiales</taxon>
        <taxon>Ancalomicrobiaceae</taxon>
        <taxon>Methyloraptor</taxon>
    </lineage>
</organism>
<dbReference type="AlphaFoldDB" id="A0AAU7XAJ5"/>
<dbReference type="RefSeq" id="WP_407049953.1">
    <property type="nucleotide sequence ID" value="NZ_CP158568.1"/>
</dbReference>
<evidence type="ECO:0000256" key="2">
    <source>
        <dbReference type="SAM" id="Phobius"/>
    </source>
</evidence>
<dbReference type="InterPro" id="IPR050879">
    <property type="entry name" value="Acyltransferase_3"/>
</dbReference>
<feature type="transmembrane region" description="Helical" evidence="2">
    <location>
        <begin position="142"/>
        <end position="160"/>
    </location>
</feature>
<dbReference type="EC" id="2.3.-.-" evidence="4"/>
<dbReference type="Pfam" id="PF01757">
    <property type="entry name" value="Acyl_transf_3"/>
    <property type="match status" value="1"/>
</dbReference>
<dbReference type="EMBL" id="CP158568">
    <property type="protein sequence ID" value="XBY44861.1"/>
    <property type="molecule type" value="Genomic_DNA"/>
</dbReference>
<keyword evidence="2" id="KW-1133">Transmembrane helix</keyword>
<feature type="region of interest" description="Disordered" evidence="1">
    <location>
        <begin position="353"/>
        <end position="377"/>
    </location>
</feature>
<evidence type="ECO:0000259" key="3">
    <source>
        <dbReference type="Pfam" id="PF01757"/>
    </source>
</evidence>
<reference evidence="4" key="1">
    <citation type="submission" date="2024-06" db="EMBL/GenBank/DDBJ databases">
        <title>Methylostella associata gen. nov., sp. nov., a novel Ancalomicrobiaceae-affiliated facultatively methylotrophic bacteria that feed on methanotrophs of the genus Methylococcus.</title>
        <authorList>
            <person name="Saltykova V."/>
            <person name="Danilova O.V."/>
            <person name="Oshkin I.Y."/>
            <person name="Belova S.E."/>
            <person name="Pimenov N.V."/>
            <person name="Dedysh S.N."/>
        </authorList>
    </citation>
    <scope>NUCLEOTIDE SEQUENCE</scope>
    <source>
        <strain evidence="4">S20</strain>
    </source>
</reference>
<dbReference type="InterPro" id="IPR002656">
    <property type="entry name" value="Acyl_transf_3_dom"/>
</dbReference>
<keyword evidence="2" id="KW-0472">Membrane</keyword>
<evidence type="ECO:0000256" key="1">
    <source>
        <dbReference type="SAM" id="MobiDB-lite"/>
    </source>
</evidence>
<keyword evidence="4" id="KW-0808">Transferase</keyword>
<feature type="transmembrane region" description="Helical" evidence="2">
    <location>
        <begin position="113"/>
        <end position="135"/>
    </location>
</feature>
<keyword evidence="4" id="KW-0012">Acyltransferase</keyword>
<sequence>MRYRSIQTLRAVAALTVAAHHADLVAFDRLWFGTDIAFVISGFVVGTIGSAQAGATFFLKRLARIVPLYALVTLLMCAFSLVPGVFATFRFTWPELVRSLSFIPYQDVSGHLWPLFVPGWSLNFEILFYAVFALALTGRRPVIATIVLFAAAVGLGTVFAPATPAGVLLTSPMLLEFCAGLTLALLRHRLVARLGAPAGLAFMAIGAVAIALAPEFPHALVVGEPLWGRALMIGGAAALMVMGALAIESAGRWPGWTRLAEAIGERGYSIYIWNWLTIAAVHKAIGFGYLSDVVALTATLAVAEVSHRYLEYTIYGWLRDRLRALKHSRTARQPPEANAAAERDWRLASLSALPGAGQDPALASSASPLTRRIGDRA</sequence>
<protein>
    <submittedName>
        <fullName evidence="4">Acyltransferase</fullName>
        <ecNumber evidence="4">2.3.-.-</ecNumber>
    </submittedName>
</protein>
<keyword evidence="2" id="KW-0812">Transmembrane</keyword>